<feature type="transmembrane region" description="Helical" evidence="1">
    <location>
        <begin position="111"/>
        <end position="141"/>
    </location>
</feature>
<organism evidence="2 3">
    <name type="scientific">Dictyocaulus viviparus</name>
    <name type="common">Bovine lungworm</name>
    <dbReference type="NCBI Taxonomy" id="29172"/>
    <lineage>
        <taxon>Eukaryota</taxon>
        <taxon>Metazoa</taxon>
        <taxon>Ecdysozoa</taxon>
        <taxon>Nematoda</taxon>
        <taxon>Chromadorea</taxon>
        <taxon>Rhabditida</taxon>
        <taxon>Rhabditina</taxon>
        <taxon>Rhabditomorpha</taxon>
        <taxon>Strongyloidea</taxon>
        <taxon>Metastrongylidae</taxon>
        <taxon>Dictyocaulus</taxon>
    </lineage>
</organism>
<dbReference type="EMBL" id="KN716968">
    <property type="protein sequence ID" value="KJH40919.1"/>
    <property type="molecule type" value="Genomic_DNA"/>
</dbReference>
<name>A0A0D8XB92_DICVI</name>
<dbReference type="AlphaFoldDB" id="A0A0D8XB92"/>
<accession>A0A0D8XB92</accession>
<reference evidence="3" key="2">
    <citation type="journal article" date="2016" name="Sci. Rep.">
        <title>Dictyocaulus viviparus genome, variome and transcriptome elucidate lungworm biology and support future intervention.</title>
        <authorList>
            <person name="McNulty S.N."/>
            <person name="Strube C."/>
            <person name="Rosa B.A."/>
            <person name="Martin J.C."/>
            <person name="Tyagi R."/>
            <person name="Choi Y.J."/>
            <person name="Wang Q."/>
            <person name="Hallsworth Pepin K."/>
            <person name="Zhang X."/>
            <person name="Ozersky P."/>
            <person name="Wilson R.K."/>
            <person name="Sternberg P.W."/>
            <person name="Gasser R.B."/>
            <person name="Mitreva M."/>
        </authorList>
    </citation>
    <scope>NUCLEOTIDE SEQUENCE [LARGE SCALE GENOMIC DNA]</scope>
    <source>
        <strain evidence="3">HannoverDv2000</strain>
    </source>
</reference>
<feature type="transmembrane region" description="Helical" evidence="1">
    <location>
        <begin position="40"/>
        <end position="59"/>
    </location>
</feature>
<evidence type="ECO:0000313" key="3">
    <source>
        <dbReference type="Proteomes" id="UP000053766"/>
    </source>
</evidence>
<evidence type="ECO:0000313" key="2">
    <source>
        <dbReference type="EMBL" id="KJH40919.1"/>
    </source>
</evidence>
<evidence type="ECO:0000256" key="1">
    <source>
        <dbReference type="SAM" id="Phobius"/>
    </source>
</evidence>
<proteinExistence type="predicted"/>
<protein>
    <submittedName>
        <fullName evidence="2">Uncharacterized protein</fullName>
    </submittedName>
</protein>
<keyword evidence="1" id="KW-0812">Transmembrane</keyword>
<sequence>MQHAAINALNIRNAHYYINPFLTVTSLIDALYIFDKFQMIAAYWYSLVITLTSICNKVLRFQIAISAVVEMNVSLAEKSSSIIVVITVVAVALIGELFATAENGYNRSVSIMLAVIPITSNIIVIIELFVIGVFYGFRLIFSNMSLMMVDVTNIETRRGRLLANTIITILWAAVIPFATVMHGQYSTGCSISSLFKRNPDLWGPRLRSNRTEADRAERMIRNWW</sequence>
<feature type="transmembrane region" description="Helical" evidence="1">
    <location>
        <begin position="161"/>
        <end position="181"/>
    </location>
</feature>
<reference evidence="2 3" key="1">
    <citation type="submission" date="2013-11" db="EMBL/GenBank/DDBJ databases">
        <title>Draft genome of the bovine lungworm Dictyocaulus viviparus.</title>
        <authorList>
            <person name="Mitreva M."/>
        </authorList>
    </citation>
    <scope>NUCLEOTIDE SEQUENCE [LARGE SCALE GENOMIC DNA]</scope>
    <source>
        <strain evidence="2 3">HannoverDv2000</strain>
    </source>
</reference>
<keyword evidence="1" id="KW-0472">Membrane</keyword>
<feature type="transmembrane region" description="Helical" evidence="1">
    <location>
        <begin position="16"/>
        <end position="34"/>
    </location>
</feature>
<keyword evidence="3" id="KW-1185">Reference proteome</keyword>
<feature type="transmembrane region" description="Helical" evidence="1">
    <location>
        <begin position="80"/>
        <end position="99"/>
    </location>
</feature>
<dbReference type="Proteomes" id="UP000053766">
    <property type="component" value="Unassembled WGS sequence"/>
</dbReference>
<gene>
    <name evidence="2" type="ORF">DICVIV_13116</name>
</gene>
<keyword evidence="1" id="KW-1133">Transmembrane helix</keyword>